<name>A0AAE1BDV0_9GAST</name>
<evidence type="ECO:0000313" key="3">
    <source>
        <dbReference type="Proteomes" id="UP001283361"/>
    </source>
</evidence>
<evidence type="ECO:0000256" key="1">
    <source>
        <dbReference type="SAM" id="MobiDB-lite"/>
    </source>
</evidence>
<feature type="region of interest" description="Disordered" evidence="1">
    <location>
        <begin position="126"/>
        <end position="146"/>
    </location>
</feature>
<protein>
    <submittedName>
        <fullName evidence="2">Uncharacterized protein</fullName>
    </submittedName>
</protein>
<dbReference type="EMBL" id="JAWDGP010000054">
    <property type="protein sequence ID" value="KAK3804085.1"/>
    <property type="molecule type" value="Genomic_DNA"/>
</dbReference>
<comment type="caution">
    <text evidence="2">The sequence shown here is derived from an EMBL/GenBank/DDBJ whole genome shotgun (WGS) entry which is preliminary data.</text>
</comment>
<organism evidence="2 3">
    <name type="scientific">Elysia crispata</name>
    <name type="common">lettuce slug</name>
    <dbReference type="NCBI Taxonomy" id="231223"/>
    <lineage>
        <taxon>Eukaryota</taxon>
        <taxon>Metazoa</taxon>
        <taxon>Spiralia</taxon>
        <taxon>Lophotrochozoa</taxon>
        <taxon>Mollusca</taxon>
        <taxon>Gastropoda</taxon>
        <taxon>Heterobranchia</taxon>
        <taxon>Euthyneura</taxon>
        <taxon>Panpulmonata</taxon>
        <taxon>Sacoglossa</taxon>
        <taxon>Placobranchoidea</taxon>
        <taxon>Plakobranchidae</taxon>
        <taxon>Elysia</taxon>
    </lineage>
</organism>
<accession>A0AAE1BDV0</accession>
<keyword evidence="3" id="KW-1185">Reference proteome</keyword>
<dbReference type="AlphaFoldDB" id="A0AAE1BDV0"/>
<evidence type="ECO:0000313" key="2">
    <source>
        <dbReference type="EMBL" id="KAK3804085.1"/>
    </source>
</evidence>
<reference evidence="2" key="1">
    <citation type="journal article" date="2023" name="G3 (Bethesda)">
        <title>A reference genome for the long-term kleptoplast-retaining sea slug Elysia crispata morphotype clarki.</title>
        <authorList>
            <person name="Eastman K.E."/>
            <person name="Pendleton A.L."/>
            <person name="Shaikh M.A."/>
            <person name="Suttiyut T."/>
            <person name="Ogas R."/>
            <person name="Tomko P."/>
            <person name="Gavelis G."/>
            <person name="Widhalm J.R."/>
            <person name="Wisecaver J.H."/>
        </authorList>
    </citation>
    <scope>NUCLEOTIDE SEQUENCE</scope>
    <source>
        <strain evidence="2">ECLA1</strain>
    </source>
</reference>
<feature type="compositionally biased region" description="Polar residues" evidence="1">
    <location>
        <begin position="126"/>
        <end position="137"/>
    </location>
</feature>
<dbReference type="Proteomes" id="UP001283361">
    <property type="component" value="Unassembled WGS sequence"/>
</dbReference>
<sequence length="164" mass="18882">MSRKKKWKASYDSGRKFRKDWEEQFTWKTARSREKEGELTKENKEMDLHISVFVAIHTVDHFGQVVRKHGEVSSLGKLKLGRTKCSALIKKVIAPTLKEELKENIHGKRATDKMFQLFTTDIMYSTKETPSGASNSTTERDDDGGDWLEMSEAQEDVGHAHTFF</sequence>
<proteinExistence type="predicted"/>
<gene>
    <name evidence="2" type="ORF">RRG08_057970</name>
</gene>